<proteinExistence type="inferred from homology"/>
<evidence type="ECO:0000256" key="4">
    <source>
        <dbReference type="ARBA" id="ARBA00023159"/>
    </source>
</evidence>
<dbReference type="Proteomes" id="UP001500603">
    <property type="component" value="Unassembled WGS sequence"/>
</dbReference>
<feature type="domain" description="HTH lysR-type" evidence="6">
    <location>
        <begin position="2"/>
        <end position="59"/>
    </location>
</feature>
<dbReference type="InterPro" id="IPR036388">
    <property type="entry name" value="WH-like_DNA-bd_sf"/>
</dbReference>
<dbReference type="PANTHER" id="PTHR30346">
    <property type="entry name" value="TRANSCRIPTIONAL DUAL REGULATOR HCAR-RELATED"/>
    <property type="match status" value="1"/>
</dbReference>
<organism evidence="7 8">
    <name type="scientific">Nocardia callitridis</name>
    <dbReference type="NCBI Taxonomy" id="648753"/>
    <lineage>
        <taxon>Bacteria</taxon>
        <taxon>Bacillati</taxon>
        <taxon>Actinomycetota</taxon>
        <taxon>Actinomycetes</taxon>
        <taxon>Mycobacteriales</taxon>
        <taxon>Nocardiaceae</taxon>
        <taxon>Nocardia</taxon>
    </lineage>
</organism>
<evidence type="ECO:0000256" key="1">
    <source>
        <dbReference type="ARBA" id="ARBA00009437"/>
    </source>
</evidence>
<keyword evidence="2" id="KW-0805">Transcription regulation</keyword>
<evidence type="ECO:0000256" key="3">
    <source>
        <dbReference type="ARBA" id="ARBA00023125"/>
    </source>
</evidence>
<dbReference type="Pfam" id="PF00126">
    <property type="entry name" value="HTH_1"/>
    <property type="match status" value="1"/>
</dbReference>
<dbReference type="PANTHER" id="PTHR30346:SF29">
    <property type="entry name" value="LYSR SUBSTRATE-BINDING"/>
    <property type="match status" value="1"/>
</dbReference>
<evidence type="ECO:0000256" key="2">
    <source>
        <dbReference type="ARBA" id="ARBA00023015"/>
    </source>
</evidence>
<reference evidence="8" key="1">
    <citation type="journal article" date="2019" name="Int. J. Syst. Evol. Microbiol.">
        <title>The Global Catalogue of Microorganisms (GCM) 10K type strain sequencing project: providing services to taxonomists for standard genome sequencing and annotation.</title>
        <authorList>
            <consortium name="The Broad Institute Genomics Platform"/>
            <consortium name="The Broad Institute Genome Sequencing Center for Infectious Disease"/>
            <person name="Wu L."/>
            <person name="Ma J."/>
        </authorList>
    </citation>
    <scope>NUCLEOTIDE SEQUENCE [LARGE SCALE GENOMIC DNA]</scope>
    <source>
        <strain evidence="8">JCM 18298</strain>
    </source>
</reference>
<evidence type="ECO:0000259" key="6">
    <source>
        <dbReference type="PROSITE" id="PS50931"/>
    </source>
</evidence>
<dbReference type="InterPro" id="IPR036390">
    <property type="entry name" value="WH_DNA-bd_sf"/>
</dbReference>
<comment type="caution">
    <text evidence="7">The sequence shown here is derived from an EMBL/GenBank/DDBJ whole genome shotgun (WGS) entry which is preliminary data.</text>
</comment>
<accession>A0ABP9K3V3</accession>
<dbReference type="SUPFAM" id="SSF53850">
    <property type="entry name" value="Periplasmic binding protein-like II"/>
    <property type="match status" value="1"/>
</dbReference>
<evidence type="ECO:0000313" key="7">
    <source>
        <dbReference type="EMBL" id="GAA5050816.1"/>
    </source>
</evidence>
<evidence type="ECO:0000256" key="5">
    <source>
        <dbReference type="ARBA" id="ARBA00023163"/>
    </source>
</evidence>
<dbReference type="Gene3D" id="3.40.190.10">
    <property type="entry name" value="Periplasmic binding protein-like II"/>
    <property type="match status" value="2"/>
</dbReference>
<keyword evidence="3" id="KW-0238">DNA-binding</keyword>
<keyword evidence="4" id="KW-0010">Activator</keyword>
<gene>
    <name evidence="7" type="ORF">GCM10023318_21480</name>
</gene>
<protein>
    <submittedName>
        <fullName evidence="7">LysR family transcriptional regulator</fullName>
    </submittedName>
</protein>
<dbReference type="InterPro" id="IPR000847">
    <property type="entry name" value="LysR_HTH_N"/>
</dbReference>
<sequence length="297" mass="31457">MLDISHLQLLRTIVATGSLRASAAALGYTPSAASQQLATLQRQTGLRLVERVGRGIEPTTTGRALATEAEALFAELGRLDGLVGDLRAGRVGSLSIGYVASVGASWLPPLIDVLRREFPELRLALHLDEFGSGGSDVQVFIEDTAEQPAGSVSVRRLLSDPYHVILRDDDPLAQRSGVPIGELAQRSWIDNERRDGVCRRILLAACAEAGVTPRFQVQAPDYRTALPLVATGIGITVLPQLAVVDLPAGLCARPLTAPAPIRHVGLAVRESVAHTPAVQRAVELFTALAADSVPITA</sequence>
<dbReference type="EMBL" id="BAABJM010000002">
    <property type="protein sequence ID" value="GAA5050816.1"/>
    <property type="molecule type" value="Genomic_DNA"/>
</dbReference>
<keyword evidence="5" id="KW-0804">Transcription</keyword>
<evidence type="ECO:0000313" key="8">
    <source>
        <dbReference type="Proteomes" id="UP001500603"/>
    </source>
</evidence>
<dbReference type="Pfam" id="PF03466">
    <property type="entry name" value="LysR_substrate"/>
    <property type="match status" value="1"/>
</dbReference>
<keyword evidence="8" id="KW-1185">Reference proteome</keyword>
<name>A0ABP9K3V3_9NOCA</name>
<dbReference type="RefSeq" id="WP_345495100.1">
    <property type="nucleotide sequence ID" value="NZ_BAABJM010000002.1"/>
</dbReference>
<dbReference type="Gene3D" id="1.10.10.10">
    <property type="entry name" value="Winged helix-like DNA-binding domain superfamily/Winged helix DNA-binding domain"/>
    <property type="match status" value="1"/>
</dbReference>
<comment type="similarity">
    <text evidence="1">Belongs to the LysR transcriptional regulatory family.</text>
</comment>
<dbReference type="SUPFAM" id="SSF46785">
    <property type="entry name" value="Winged helix' DNA-binding domain"/>
    <property type="match status" value="1"/>
</dbReference>
<dbReference type="InterPro" id="IPR005119">
    <property type="entry name" value="LysR_subst-bd"/>
</dbReference>
<dbReference type="PROSITE" id="PS50931">
    <property type="entry name" value="HTH_LYSR"/>
    <property type="match status" value="1"/>
</dbReference>